<dbReference type="Pfam" id="PF00067">
    <property type="entry name" value="p450"/>
    <property type="match status" value="1"/>
</dbReference>
<feature type="binding site" description="axial binding residue" evidence="7">
    <location>
        <position position="442"/>
    </location>
    <ligand>
        <name>heme</name>
        <dbReference type="ChEBI" id="CHEBI:30413"/>
    </ligand>
    <ligandPart>
        <name>Fe</name>
        <dbReference type="ChEBI" id="CHEBI:18248"/>
    </ligandPart>
</feature>
<comment type="similarity">
    <text evidence="2 8">Belongs to the cytochrome P450 family.</text>
</comment>
<evidence type="ECO:0000256" key="7">
    <source>
        <dbReference type="PIRSR" id="PIRSR602401-1"/>
    </source>
</evidence>
<dbReference type="InterPro" id="IPR001128">
    <property type="entry name" value="Cyt_P450"/>
</dbReference>
<proteinExistence type="evidence at transcript level"/>
<evidence type="ECO:0000256" key="8">
    <source>
        <dbReference type="RuleBase" id="RU000461"/>
    </source>
</evidence>
<dbReference type="GO" id="GO:0016705">
    <property type="term" value="F:oxidoreductase activity, acting on paired donors, with incorporation or reduction of molecular oxygen"/>
    <property type="evidence" value="ECO:0007669"/>
    <property type="project" value="InterPro"/>
</dbReference>
<dbReference type="InterPro" id="IPR002401">
    <property type="entry name" value="Cyt_P450_E_grp-I"/>
</dbReference>
<keyword evidence="5 7" id="KW-0408">Iron</keyword>
<evidence type="ECO:0000256" key="1">
    <source>
        <dbReference type="ARBA" id="ARBA00005122"/>
    </source>
</evidence>
<name>A0A291FAV7_TAXCH</name>
<keyword evidence="8" id="KW-0503">Monooxygenase</keyword>
<evidence type="ECO:0000256" key="5">
    <source>
        <dbReference type="ARBA" id="ARBA00023004"/>
    </source>
</evidence>
<accession>A0A291FAV7</accession>
<comment type="pathway">
    <text evidence="1">Alkaloid biosynthesis; taxol biosynthesis.</text>
</comment>
<dbReference type="GO" id="GO:0020037">
    <property type="term" value="F:heme binding"/>
    <property type="evidence" value="ECO:0007669"/>
    <property type="project" value="InterPro"/>
</dbReference>
<dbReference type="PROSITE" id="PS00086">
    <property type="entry name" value="CYTOCHROME_P450"/>
    <property type="match status" value="1"/>
</dbReference>
<dbReference type="PRINTS" id="PR00463">
    <property type="entry name" value="EP450I"/>
</dbReference>
<evidence type="ECO:0000256" key="6">
    <source>
        <dbReference type="ARBA" id="ARBA00023059"/>
    </source>
</evidence>
<reference evidence="9" key="1">
    <citation type="journal article" date="2017" name="Front. Plant Sci.">
        <title>Transcriptome Assembly and Systematic Identification of Novel Cytochrome P450s in Taxus chinensis.</title>
        <authorList>
            <person name="Liao W."/>
            <person name="Zhao S."/>
            <person name="Zhang M."/>
            <person name="Dong K."/>
            <person name="Chen Y."/>
            <person name="Fu C."/>
            <person name="Yu L."/>
        </authorList>
    </citation>
    <scope>NUCLEOTIDE SEQUENCE</scope>
</reference>
<organism evidence="9">
    <name type="scientific">Taxus chinensis</name>
    <name type="common">Chinese yew</name>
    <name type="synonym">Taxus wallichiana var. chinensis</name>
    <dbReference type="NCBI Taxonomy" id="29808"/>
    <lineage>
        <taxon>Eukaryota</taxon>
        <taxon>Viridiplantae</taxon>
        <taxon>Streptophyta</taxon>
        <taxon>Embryophyta</taxon>
        <taxon>Tracheophyta</taxon>
        <taxon>Spermatophyta</taxon>
        <taxon>Pinopsida</taxon>
        <taxon>Pinidae</taxon>
        <taxon>Conifers II</taxon>
        <taxon>Cupressales</taxon>
        <taxon>Taxaceae</taxon>
        <taxon>Taxus</taxon>
    </lineage>
</organism>
<evidence type="ECO:0000256" key="4">
    <source>
        <dbReference type="ARBA" id="ARBA00023002"/>
    </source>
</evidence>
<dbReference type="Gene3D" id="1.10.630.10">
    <property type="entry name" value="Cytochrome P450"/>
    <property type="match status" value="1"/>
</dbReference>
<comment type="cofactor">
    <cofactor evidence="7">
        <name>heme</name>
        <dbReference type="ChEBI" id="CHEBI:30413"/>
    </cofactor>
</comment>
<dbReference type="GO" id="GO:0004497">
    <property type="term" value="F:monooxygenase activity"/>
    <property type="evidence" value="ECO:0007669"/>
    <property type="project" value="UniProtKB-KW"/>
</dbReference>
<evidence type="ECO:0000256" key="2">
    <source>
        <dbReference type="ARBA" id="ARBA00010617"/>
    </source>
</evidence>
<evidence type="ECO:0000313" key="9">
    <source>
        <dbReference type="EMBL" id="ATG29919.1"/>
    </source>
</evidence>
<dbReference type="CDD" id="cd11073">
    <property type="entry name" value="CYP76-like"/>
    <property type="match status" value="1"/>
</dbReference>
<dbReference type="PANTHER" id="PTHR47950:SF44">
    <property type="entry name" value="CYTOCHROME P450, FAMILY 76, SUBFAMILY C, POLYPEPTIDE 5-RELATED"/>
    <property type="match status" value="1"/>
</dbReference>
<dbReference type="PANTHER" id="PTHR47950">
    <property type="entry name" value="CYTOCHROME P450, FAMILY 76, SUBFAMILY C, POLYPEPTIDE 5-RELATED"/>
    <property type="match status" value="1"/>
</dbReference>
<protein>
    <submittedName>
        <fullName evidence="9">CYP76AA72</fullName>
    </submittedName>
</protein>
<sequence length="505" mass="57676">MDISPILPTAVLILIVFYFLWRSKHSRATVLLRLPPGPHAWPIVGNLFQLGKKPHESLHALSLQYGPLMMLRLGMKTTVVASSPAMAKEILKTHDLALAGRSVIETAKALSFHKTSIIWGECGAQWRHLRRIAASELFNPRRLADLQPLRRDQVFRTIRLIFEERGKAVDIGHMAFNTSVNLLGNMIFSSSLFDTHNPATVRFIDAVWKMMKLGGKPNWVDYFPFLRFLDPQGLCRETAKHMKGMYDFADSCIHDRLAARSKNQGSNDSEKDYLDILLDFISEDFTLVGVRGYIAELFIAGTETTTTTIEWVMAEFIRNPQKMKMVRRELDEIVGGNRRVEESDLDSLHYLHAAVKEIFRLHPTAPLLMPHKAESACKIGEFVIPKGSEVMVNVWAMGRDPAIWKEPLEFIPERFLEDENSKLEYKGQNYQLIPFGSGRRMCVGLPLASRMVHLVVASLLHSFEWTLPDGMRCEEMDMSEEFRITLKKSKELNAIPIPRLPHHIY</sequence>
<keyword evidence="7 8" id="KW-0349">Heme</keyword>
<dbReference type="PRINTS" id="PR00385">
    <property type="entry name" value="P450"/>
</dbReference>
<dbReference type="EMBL" id="MF448598">
    <property type="protein sequence ID" value="ATG29919.1"/>
    <property type="molecule type" value="mRNA"/>
</dbReference>
<keyword evidence="6" id="KW-0876">Taxol biosynthesis</keyword>
<dbReference type="InterPro" id="IPR036396">
    <property type="entry name" value="Cyt_P450_sf"/>
</dbReference>
<keyword evidence="3 7" id="KW-0479">Metal-binding</keyword>
<dbReference type="AlphaFoldDB" id="A0A291FAV7"/>
<dbReference type="UniPathway" id="UPA00842"/>
<dbReference type="GO" id="GO:0042617">
    <property type="term" value="P:paclitaxel biosynthetic process"/>
    <property type="evidence" value="ECO:0007669"/>
    <property type="project" value="UniProtKB-UniPathway"/>
</dbReference>
<dbReference type="SUPFAM" id="SSF48264">
    <property type="entry name" value="Cytochrome P450"/>
    <property type="match status" value="1"/>
</dbReference>
<evidence type="ECO:0000256" key="3">
    <source>
        <dbReference type="ARBA" id="ARBA00022723"/>
    </source>
</evidence>
<keyword evidence="4 8" id="KW-0560">Oxidoreductase</keyword>
<dbReference type="FunFam" id="1.10.630.10:FF:000007">
    <property type="entry name" value="Cytochrome P450 76C4"/>
    <property type="match status" value="1"/>
</dbReference>
<dbReference type="InterPro" id="IPR017972">
    <property type="entry name" value="Cyt_P450_CS"/>
</dbReference>
<dbReference type="GO" id="GO:0005506">
    <property type="term" value="F:iron ion binding"/>
    <property type="evidence" value="ECO:0007669"/>
    <property type="project" value="InterPro"/>
</dbReference>